<evidence type="ECO:0000259" key="2">
    <source>
        <dbReference type="Pfam" id="PF13962"/>
    </source>
</evidence>
<evidence type="ECO:0000313" key="4">
    <source>
        <dbReference type="Proteomes" id="UP000823749"/>
    </source>
</evidence>
<dbReference type="GO" id="GO:0016020">
    <property type="term" value="C:membrane"/>
    <property type="evidence" value="ECO:0007669"/>
    <property type="project" value="TreeGrafter"/>
</dbReference>
<evidence type="ECO:0000313" key="3">
    <source>
        <dbReference type="EMBL" id="KAG5545369.1"/>
    </source>
</evidence>
<evidence type="ECO:0000256" key="1">
    <source>
        <dbReference type="SAM" id="MobiDB-lite"/>
    </source>
</evidence>
<dbReference type="SUPFAM" id="SSF48403">
    <property type="entry name" value="Ankyrin repeat"/>
    <property type="match status" value="2"/>
</dbReference>
<reference evidence="3 4" key="1">
    <citation type="submission" date="2020-08" db="EMBL/GenBank/DDBJ databases">
        <title>Plant Genome Project.</title>
        <authorList>
            <person name="Zhang R.-G."/>
        </authorList>
    </citation>
    <scope>NUCLEOTIDE SEQUENCE [LARGE SCALE GENOMIC DNA]</scope>
    <source>
        <strain evidence="3">WSP0</strain>
        <tissue evidence="3">Leaf</tissue>
    </source>
</reference>
<dbReference type="Pfam" id="PF12796">
    <property type="entry name" value="Ank_2"/>
    <property type="match status" value="1"/>
</dbReference>
<dbReference type="AlphaFoldDB" id="A0AAV6JZ17"/>
<dbReference type="Gene3D" id="1.25.40.20">
    <property type="entry name" value="Ankyrin repeat-containing domain"/>
    <property type="match status" value="2"/>
</dbReference>
<dbReference type="InterPro" id="IPR036770">
    <property type="entry name" value="Ankyrin_rpt-contain_sf"/>
</dbReference>
<dbReference type="Pfam" id="PF13962">
    <property type="entry name" value="PGG"/>
    <property type="match status" value="1"/>
</dbReference>
<dbReference type="InterPro" id="IPR002110">
    <property type="entry name" value="Ankyrin_rpt"/>
</dbReference>
<name>A0AAV6JZ17_9ERIC</name>
<dbReference type="PANTHER" id="PTHR24177:SF314">
    <property type="entry name" value="PROTEIN ACCELERATED CELL DEATH 6-LIKE ISOFORM X1"/>
    <property type="match status" value="1"/>
</dbReference>
<dbReference type="EMBL" id="JACTNZ010000006">
    <property type="protein sequence ID" value="KAG5545369.1"/>
    <property type="molecule type" value="Genomic_DNA"/>
</dbReference>
<accession>A0AAV6JZ17</accession>
<organism evidence="3 4">
    <name type="scientific">Rhododendron griersonianum</name>
    <dbReference type="NCBI Taxonomy" id="479676"/>
    <lineage>
        <taxon>Eukaryota</taxon>
        <taxon>Viridiplantae</taxon>
        <taxon>Streptophyta</taxon>
        <taxon>Embryophyta</taxon>
        <taxon>Tracheophyta</taxon>
        <taxon>Spermatophyta</taxon>
        <taxon>Magnoliopsida</taxon>
        <taxon>eudicotyledons</taxon>
        <taxon>Gunneridae</taxon>
        <taxon>Pentapetalae</taxon>
        <taxon>asterids</taxon>
        <taxon>Ericales</taxon>
        <taxon>Ericaceae</taxon>
        <taxon>Ericoideae</taxon>
        <taxon>Rhodoreae</taxon>
        <taxon>Rhododendron</taxon>
    </lineage>
</organism>
<dbReference type="SMART" id="SM00248">
    <property type="entry name" value="ANK"/>
    <property type="match status" value="6"/>
</dbReference>
<gene>
    <name evidence="3" type="ORF">RHGRI_017744</name>
</gene>
<feature type="region of interest" description="Disordered" evidence="1">
    <location>
        <begin position="236"/>
        <end position="268"/>
    </location>
</feature>
<comment type="caution">
    <text evidence="3">The sequence shown here is derived from an EMBL/GenBank/DDBJ whole genome shotgun (WGS) entry which is preliminary data.</text>
</comment>
<sequence>MTEIDVYDEDSRELYNAIVQGKSERVLELFQKFPDGPFQVVTIHDDTVLHVATSCKQVGLVHELLKMVSVDQLDKLTLQNNVGNTILHEASTSDKLVQAAKEMLIKAPELLNIRNNFDVTPLYRSVEFGKMDMFKYLDDLMIRRQKQTTTTDQEGDLEADPKVYYHMKNKTTVLHTAVVIGSFAESTEDTIETKAGCWRVPYWETIQEERETYEWAVKLAKFLIKEDRSWIETQAVETRNRPRRHHYGNKDSSSVPSEKKENEQKPVPSTKIAETPLFLATKNGCLEIVKEILGVYPWAVEHIDHQGRTILHIAIKYRQREVLDHVKQMGLLVNRLERKVDKKSNTILHMVGEKTEDRIVPEQRSPAFELQENLLLYERVWDICPGSLLNTLNEDKKTALKLFEEENEPLRKKAKEWLQRTAEHCSLVAVLIATVAFAAAYTIPGGPNQNKFFEFYTDIPEEKEVKYASRKLYGYVSTWWERLQSNRLRQYKQPIRTWPRMRRLMSDRFLQTNHAQMLYQEYRRKLESKQSFQEFSSSNIISILDKWNGYEIKKEEGDRVELDADKEVAEEIVKEVAIQVDDTKIVTDVGDQVVEDQNNCTLEVVDTNISELHNSKMDDCYKVALQVATVERVDDDIDKPKEEKSIEFITTTTVDEHSLEAIQLSTIGVHVPLEKDILMAGNNFLDTKLDYTSADKPKGGLQPGSALRQGNGDQWHHLGTRGACSPYNLAPKVDKLVQAAKEILIKAPELLNIRNNFDVTPLYRSVEFGRMDMFKFLEDLIRRQKQTTDQEGDLEADPEVYYHRKNRTTVLHTAVVIGSFGKYGGAVERLATAVRWAPVVVRVRVDGGGGWAERGGRGDRTMGFFNLFENSLGN</sequence>
<feature type="domain" description="PGG" evidence="2">
    <location>
        <begin position="415"/>
        <end position="451"/>
    </location>
</feature>
<dbReference type="InterPro" id="IPR026961">
    <property type="entry name" value="PGG_dom"/>
</dbReference>
<dbReference type="Proteomes" id="UP000823749">
    <property type="component" value="Chromosome 6"/>
</dbReference>
<proteinExistence type="predicted"/>
<keyword evidence="4" id="KW-1185">Reference proteome</keyword>
<dbReference type="PANTHER" id="PTHR24177">
    <property type="entry name" value="CASKIN"/>
    <property type="match status" value="1"/>
</dbReference>
<protein>
    <recommendedName>
        <fullName evidence="2">PGG domain-containing protein</fullName>
    </recommendedName>
</protein>